<keyword evidence="3 6" id="KW-0547">Nucleotide-binding</keyword>
<dbReference type="InterPro" id="IPR017441">
    <property type="entry name" value="Protein_kinase_ATP_BS"/>
</dbReference>
<proteinExistence type="inferred from homology"/>
<keyword evidence="4 9" id="KW-0418">Kinase</keyword>
<dbReference type="Proteomes" id="UP000554482">
    <property type="component" value="Unassembled WGS sequence"/>
</dbReference>
<reference evidence="9 10" key="1">
    <citation type="submission" date="2020-06" db="EMBL/GenBank/DDBJ databases">
        <title>Transcriptomic and genomic resources for Thalictrum thalictroides and T. hernandezii: Facilitating candidate gene discovery in an emerging model plant lineage.</title>
        <authorList>
            <person name="Arias T."/>
            <person name="Riano-Pachon D.M."/>
            <person name="Di Stilio V.S."/>
        </authorList>
    </citation>
    <scope>NUCLEOTIDE SEQUENCE [LARGE SCALE GENOMIC DNA]</scope>
    <source>
        <strain evidence="10">cv. WT478/WT964</strain>
        <tissue evidence="9">Leaves</tissue>
    </source>
</reference>
<keyword evidence="5 6" id="KW-0067">ATP-binding</keyword>
<dbReference type="SUPFAM" id="SSF56112">
    <property type="entry name" value="Protein kinase-like (PK-like)"/>
    <property type="match status" value="1"/>
</dbReference>
<organism evidence="9 10">
    <name type="scientific">Thalictrum thalictroides</name>
    <name type="common">Rue-anemone</name>
    <name type="synonym">Anemone thalictroides</name>
    <dbReference type="NCBI Taxonomy" id="46969"/>
    <lineage>
        <taxon>Eukaryota</taxon>
        <taxon>Viridiplantae</taxon>
        <taxon>Streptophyta</taxon>
        <taxon>Embryophyta</taxon>
        <taxon>Tracheophyta</taxon>
        <taxon>Spermatophyta</taxon>
        <taxon>Magnoliopsida</taxon>
        <taxon>Ranunculales</taxon>
        <taxon>Ranunculaceae</taxon>
        <taxon>Thalictroideae</taxon>
        <taxon>Thalictrum</taxon>
    </lineage>
</organism>
<dbReference type="OrthoDB" id="2158884at2759"/>
<evidence type="ECO:0000259" key="8">
    <source>
        <dbReference type="PROSITE" id="PS50011"/>
    </source>
</evidence>
<dbReference type="EMBL" id="JABWDY010041814">
    <property type="protein sequence ID" value="KAF5177110.1"/>
    <property type="molecule type" value="Genomic_DNA"/>
</dbReference>
<keyword evidence="1 7" id="KW-0723">Serine/threonine-protein kinase</keyword>
<dbReference type="InterPro" id="IPR050117">
    <property type="entry name" value="MAPK"/>
</dbReference>
<keyword evidence="10" id="KW-1185">Reference proteome</keyword>
<evidence type="ECO:0000256" key="7">
    <source>
        <dbReference type="RuleBase" id="RU000304"/>
    </source>
</evidence>
<gene>
    <name evidence="9" type="ORF">FRX31_033301</name>
</gene>
<dbReference type="PROSITE" id="PS00108">
    <property type="entry name" value="PROTEIN_KINASE_ST"/>
    <property type="match status" value="1"/>
</dbReference>
<dbReference type="SMART" id="SM00220">
    <property type="entry name" value="S_TKc"/>
    <property type="match status" value="1"/>
</dbReference>
<dbReference type="PANTHER" id="PTHR24055">
    <property type="entry name" value="MITOGEN-ACTIVATED PROTEIN KINASE"/>
    <property type="match status" value="1"/>
</dbReference>
<dbReference type="Pfam" id="PF00069">
    <property type="entry name" value="Pkinase"/>
    <property type="match status" value="1"/>
</dbReference>
<accession>A0A7J6UY31</accession>
<dbReference type="GO" id="GO:0005524">
    <property type="term" value="F:ATP binding"/>
    <property type="evidence" value="ECO:0007669"/>
    <property type="project" value="UniProtKB-UniRule"/>
</dbReference>
<evidence type="ECO:0000313" key="10">
    <source>
        <dbReference type="Proteomes" id="UP000554482"/>
    </source>
</evidence>
<evidence type="ECO:0000256" key="3">
    <source>
        <dbReference type="ARBA" id="ARBA00022741"/>
    </source>
</evidence>
<feature type="binding site" evidence="6">
    <location>
        <position position="48"/>
    </location>
    <ligand>
        <name>ATP</name>
        <dbReference type="ChEBI" id="CHEBI:30616"/>
    </ligand>
</feature>
<dbReference type="Gene3D" id="1.10.510.10">
    <property type="entry name" value="Transferase(Phosphotransferase) domain 1"/>
    <property type="match status" value="1"/>
</dbReference>
<dbReference type="FunFam" id="1.10.510.10:FF:000624">
    <property type="entry name" value="Mitogen-activated protein kinase"/>
    <property type="match status" value="1"/>
</dbReference>
<evidence type="ECO:0000256" key="6">
    <source>
        <dbReference type="PROSITE-ProRule" id="PRU10141"/>
    </source>
</evidence>
<evidence type="ECO:0000256" key="1">
    <source>
        <dbReference type="ARBA" id="ARBA00022527"/>
    </source>
</evidence>
<dbReference type="InterPro" id="IPR011009">
    <property type="entry name" value="Kinase-like_dom_sf"/>
</dbReference>
<dbReference type="InterPro" id="IPR008271">
    <property type="entry name" value="Ser/Thr_kinase_AS"/>
</dbReference>
<dbReference type="AlphaFoldDB" id="A0A7J6UY31"/>
<dbReference type="GO" id="GO:0004674">
    <property type="term" value="F:protein serine/threonine kinase activity"/>
    <property type="evidence" value="ECO:0007669"/>
    <property type="project" value="UniProtKB-KW"/>
</dbReference>
<dbReference type="InterPro" id="IPR000719">
    <property type="entry name" value="Prot_kinase_dom"/>
</dbReference>
<sequence length="326" mass="37048">MSTGMEMEEEKPSYLFSKYTFGTKIGEGSFGCVWKAFDNHSGEIVAIKVLKDAVVSWEDAQNLEEVKLLCEFDDPNIVELKELVAEDGMLCLVFEYMDCSLGKLIRDRRDRDDFFSESEIRNYCFQILKGLDYMHKHGCFHCDMKPDNLLVSGGVIKIADLGSAQELLSNSPYKEYITTRWYRAPEVLLYSDYGSAIDMWAMGTIMAELFLLCPLFSGDCANTQVYRICNILGCPDDRSWLGESTKFYRFPQFQKIPLDVLMIDVSEDAIDLMTLLLSWNPNKRPTAAEALRHPFFKPCYEVQTLPCLSIGPPMALGSTRGVVHAQ</sequence>
<evidence type="ECO:0000256" key="2">
    <source>
        <dbReference type="ARBA" id="ARBA00022679"/>
    </source>
</evidence>
<feature type="domain" description="Protein kinase" evidence="8">
    <location>
        <begin position="19"/>
        <end position="296"/>
    </location>
</feature>
<keyword evidence="2" id="KW-0808">Transferase</keyword>
<evidence type="ECO:0000313" key="9">
    <source>
        <dbReference type="EMBL" id="KAF5177110.1"/>
    </source>
</evidence>
<evidence type="ECO:0000256" key="4">
    <source>
        <dbReference type="ARBA" id="ARBA00022777"/>
    </source>
</evidence>
<dbReference type="PROSITE" id="PS50011">
    <property type="entry name" value="PROTEIN_KINASE_DOM"/>
    <property type="match status" value="1"/>
</dbReference>
<comment type="caution">
    <text evidence="9">The sequence shown here is derived from an EMBL/GenBank/DDBJ whole genome shotgun (WGS) entry which is preliminary data.</text>
</comment>
<comment type="similarity">
    <text evidence="7">Belongs to the protein kinase superfamily.</text>
</comment>
<evidence type="ECO:0000256" key="5">
    <source>
        <dbReference type="ARBA" id="ARBA00022840"/>
    </source>
</evidence>
<name>A0A7J6UY31_THATH</name>
<protein>
    <submittedName>
        <fullName evidence="9">Cyclin-dependent kinase f-4</fullName>
    </submittedName>
</protein>
<dbReference type="Gene3D" id="3.30.200.20">
    <property type="entry name" value="Phosphorylase Kinase, domain 1"/>
    <property type="match status" value="1"/>
</dbReference>
<dbReference type="PROSITE" id="PS00107">
    <property type="entry name" value="PROTEIN_KINASE_ATP"/>
    <property type="match status" value="1"/>
</dbReference>